<comment type="caution">
    <text evidence="3">The sequence shown here is derived from an EMBL/GenBank/DDBJ whole genome shotgun (WGS) entry which is preliminary data.</text>
</comment>
<dbReference type="InterPro" id="IPR050559">
    <property type="entry name" value="P-Pant_transferase_sf"/>
</dbReference>
<dbReference type="Proteomes" id="UP000757232">
    <property type="component" value="Unassembled WGS sequence"/>
</dbReference>
<dbReference type="GO" id="GO:0019878">
    <property type="term" value="P:lysine biosynthetic process via aminoadipic acid"/>
    <property type="evidence" value="ECO:0007669"/>
    <property type="project" value="TreeGrafter"/>
</dbReference>
<evidence type="ECO:0000313" key="3">
    <source>
        <dbReference type="EMBL" id="OCB91494.1"/>
    </source>
</evidence>
<dbReference type="AlphaFoldDB" id="A0A9Q5I4G4"/>
<dbReference type="PANTHER" id="PTHR12215:SF10">
    <property type="entry name" value="L-AMINOADIPATE-SEMIALDEHYDE DEHYDROGENASE-PHOSPHOPANTETHEINYL TRANSFERASE"/>
    <property type="match status" value="1"/>
</dbReference>
<dbReference type="Gene3D" id="3.90.470.20">
    <property type="entry name" value="4'-phosphopantetheinyl transferase domain"/>
    <property type="match status" value="1"/>
</dbReference>
<evidence type="ECO:0000313" key="4">
    <source>
        <dbReference type="Proteomes" id="UP000757232"/>
    </source>
</evidence>
<keyword evidence="2" id="KW-0808">Transferase</keyword>
<gene>
    <name evidence="3" type="ORF">A7U60_g1269</name>
</gene>
<name>A0A9Q5I4G4_SANBA</name>
<dbReference type="PANTHER" id="PTHR12215">
    <property type="entry name" value="PHOSPHOPANTETHEINE TRANSFERASE"/>
    <property type="match status" value="1"/>
</dbReference>
<evidence type="ECO:0000256" key="1">
    <source>
        <dbReference type="ARBA" id="ARBA00013172"/>
    </source>
</evidence>
<dbReference type="GO" id="GO:0000287">
    <property type="term" value="F:magnesium ion binding"/>
    <property type="evidence" value="ECO:0007669"/>
    <property type="project" value="InterPro"/>
</dbReference>
<dbReference type="SUPFAM" id="SSF56214">
    <property type="entry name" value="4'-phosphopantetheinyl transferase"/>
    <property type="match status" value="1"/>
</dbReference>
<dbReference type="GO" id="GO:0008897">
    <property type="term" value="F:holo-[acyl-carrier-protein] synthase activity"/>
    <property type="evidence" value="ECO:0007669"/>
    <property type="project" value="UniProtKB-EC"/>
</dbReference>
<evidence type="ECO:0000256" key="2">
    <source>
        <dbReference type="ARBA" id="ARBA00022679"/>
    </source>
</evidence>
<dbReference type="EMBL" id="LNZH02000085">
    <property type="protein sequence ID" value="OCB91494.1"/>
    <property type="molecule type" value="Genomic_DNA"/>
</dbReference>
<proteinExistence type="predicted"/>
<dbReference type="EC" id="2.7.8.7" evidence="1"/>
<reference evidence="3" key="1">
    <citation type="submission" date="2016-06" db="EMBL/GenBank/DDBJ databases">
        <title>Draft Genome sequence of the fungus Inonotus baumii.</title>
        <authorList>
            <person name="Zhu H."/>
            <person name="Lin W."/>
        </authorList>
    </citation>
    <scope>NUCLEOTIDE SEQUENCE</scope>
    <source>
        <strain evidence="3">821</strain>
    </source>
</reference>
<dbReference type="OrthoDB" id="26719at2759"/>
<organism evidence="3 4">
    <name type="scientific">Sanghuangporus baumii</name>
    <name type="common">Phellinus baumii</name>
    <dbReference type="NCBI Taxonomy" id="108892"/>
    <lineage>
        <taxon>Eukaryota</taxon>
        <taxon>Fungi</taxon>
        <taxon>Dikarya</taxon>
        <taxon>Basidiomycota</taxon>
        <taxon>Agaricomycotina</taxon>
        <taxon>Agaricomycetes</taxon>
        <taxon>Hymenochaetales</taxon>
        <taxon>Hymenochaetaceae</taxon>
        <taxon>Sanghuangporus</taxon>
    </lineage>
</organism>
<accession>A0A9Q5I4G4</accession>
<dbReference type="GO" id="GO:0005829">
    <property type="term" value="C:cytosol"/>
    <property type="evidence" value="ECO:0007669"/>
    <property type="project" value="TreeGrafter"/>
</dbReference>
<dbReference type="InterPro" id="IPR037143">
    <property type="entry name" value="4-PPantetheinyl_Trfase_dom_sf"/>
</dbReference>
<sequence>MSSSKRPTSATEGTMDVPVLCWVCTINPSITDDEYQACYNAVLQAFPDTPFAQRLKDMPRNYDTLRELLAYILPLLMMRQQRIPRKQWVLNQNERGKKWIEKIAEGGQSSKHQPSITGYTTAYDYNVVVLAACQGKRHAVNIGLGVKRLSADGVPVQQWAQSQQHKITAKEIQMLAGLQDDLLLSRFIILLTIKESLINGLGQPIGFDLSRIECNPIENWLMVDGQPLTGWDFRLFRCQGEAMVGETQYVDQYQMCISVYRGHNTLKFSFVDKPADIERLTQYFPFDRLVEVMPKLLQDKHLG</sequence>
<keyword evidence="4" id="KW-1185">Reference proteome</keyword>
<protein>
    <recommendedName>
        <fullName evidence="1">holo-[acyl-carrier-protein] synthase</fullName>
        <ecNumber evidence="1">2.7.8.7</ecNumber>
    </recommendedName>
</protein>